<gene>
    <name evidence="2" type="ORF">K40PH129C1_LOCUS49</name>
</gene>
<evidence type="ECO:0000313" key="2">
    <source>
        <dbReference type="EMBL" id="CAK1256989.1"/>
    </source>
</evidence>
<protein>
    <recommendedName>
        <fullName evidence="1">Thoeris anti-defense 2-like domain-containing protein</fullName>
    </recommendedName>
</protein>
<dbReference type="InterPro" id="IPR021361">
    <property type="entry name" value="Tad2-like_dom"/>
</dbReference>
<dbReference type="Proteomes" id="UP001295980">
    <property type="component" value="Chromosome"/>
</dbReference>
<dbReference type="Pfam" id="PF11195">
    <property type="entry name" value="Tad2-like"/>
    <property type="match status" value="1"/>
</dbReference>
<proteinExistence type="predicted"/>
<reference evidence="2" key="1">
    <citation type="submission" date="2023-10" db="EMBL/GenBank/DDBJ databases">
        <authorList>
            <person name="Robby Concha-Eloko"/>
            <person name="Pilar Barberan- Martinez"/>
            <person name="Rafael Sanjuan"/>
            <person name="Pilar Domingo-Calap"/>
        </authorList>
    </citation>
    <scope>NUCLEOTIDE SEQUENCE</scope>
</reference>
<accession>A0AAD2GRZ9</accession>
<evidence type="ECO:0000313" key="3">
    <source>
        <dbReference type="Proteomes" id="UP001295980"/>
    </source>
</evidence>
<feature type="domain" description="Thoeris anti-defense 2-like" evidence="1">
    <location>
        <begin position="6"/>
        <end position="81"/>
    </location>
</feature>
<keyword evidence="3" id="KW-1185">Reference proteome</keyword>
<sequence length="87" mass="9253">MMVKVDFGAALAALASGHKVSRSGWNGKGMFLFQIAGGAWDFECDVAGVDGLRTLPFICMKTADAGLVPWLASQSDVLAKDYVILED</sequence>
<organism evidence="2 3">
    <name type="scientific">Klebsiella phage vB_Kpn_K40PH129C1</name>
    <dbReference type="NCBI Taxonomy" id="3071612"/>
    <lineage>
        <taxon>Viruses</taxon>
        <taxon>Duplodnaviria</taxon>
        <taxon>Heunggongvirae</taxon>
        <taxon>Uroviricota</taxon>
        <taxon>Caudoviricetes</taxon>
        <taxon>Autographivirales</taxon>
        <taxon>Autoscriptoviridae</taxon>
        <taxon>Slopekvirinae</taxon>
        <taxon>Drulisvirus</taxon>
        <taxon>Drulisvirus K40PH129C1</taxon>
    </lineage>
</organism>
<name>A0AAD2GRZ9_9CAUD</name>
<evidence type="ECO:0000259" key="1">
    <source>
        <dbReference type="Pfam" id="PF11195"/>
    </source>
</evidence>
<dbReference type="EMBL" id="OY757065">
    <property type="protein sequence ID" value="CAK1256989.1"/>
    <property type="molecule type" value="Genomic_DNA"/>
</dbReference>